<evidence type="ECO:0000313" key="1">
    <source>
        <dbReference type="EMBL" id="KPJ54113.1"/>
    </source>
</evidence>
<comment type="caution">
    <text evidence="1">The sequence shown here is derived from an EMBL/GenBank/DDBJ whole genome shotgun (WGS) entry which is preliminary data.</text>
</comment>
<reference evidence="1 2" key="1">
    <citation type="journal article" date="2015" name="Microbiome">
        <title>Genomic resolution of linkages in carbon, nitrogen, and sulfur cycling among widespread estuary sediment bacteria.</title>
        <authorList>
            <person name="Baker B.J."/>
            <person name="Lazar C.S."/>
            <person name="Teske A.P."/>
            <person name="Dick G.J."/>
        </authorList>
    </citation>
    <scope>NUCLEOTIDE SEQUENCE [LARGE SCALE GENOMIC DNA]</scope>
    <source>
        <strain evidence="1">DG_24</strain>
    </source>
</reference>
<gene>
    <name evidence="1" type="ORF">AMJ39_01520</name>
</gene>
<dbReference type="STRING" id="1703770.AMJ39_01520"/>
<protein>
    <submittedName>
        <fullName evidence="1">Uncharacterized protein</fullName>
    </submittedName>
</protein>
<evidence type="ECO:0000313" key="2">
    <source>
        <dbReference type="Proteomes" id="UP000052008"/>
    </source>
</evidence>
<dbReference type="Proteomes" id="UP000052008">
    <property type="component" value="Unassembled WGS sequence"/>
</dbReference>
<organism evidence="1 2">
    <name type="scientific">candidate division TA06 bacterium DG_24</name>
    <dbReference type="NCBI Taxonomy" id="1703770"/>
    <lineage>
        <taxon>Bacteria</taxon>
        <taxon>Bacteria division TA06</taxon>
    </lineage>
</organism>
<dbReference type="EMBL" id="LIZS01000006">
    <property type="protein sequence ID" value="KPJ54113.1"/>
    <property type="molecule type" value="Genomic_DNA"/>
</dbReference>
<accession>A0A0S7WVE1</accession>
<dbReference type="AlphaFoldDB" id="A0A0S7WVE1"/>
<name>A0A0S7WVE1_UNCT6</name>
<sequence length="145" mass="16193">MQFVDVLYTILIVVGSDVRAEERDRPLAYRLKGEIDARGDPEQLKKAIVLGDQWYLQNKVYQACPTIAIGGAGVNHLTAMWMTSLPATISKGKTAFIQLDEDFSDTRVAIWGTNHVATGAAVDVFVTQHLNRYLDVVWKRQKKGS</sequence>
<proteinExistence type="predicted"/>